<keyword evidence="5 8" id="KW-0812">Transmembrane</keyword>
<dbReference type="PANTHER" id="PTHR34975">
    <property type="entry name" value="SPORE GERMINATION PROTEIN A2"/>
    <property type="match status" value="1"/>
</dbReference>
<evidence type="ECO:0000256" key="5">
    <source>
        <dbReference type="ARBA" id="ARBA00022692"/>
    </source>
</evidence>
<feature type="transmembrane region" description="Helical" evidence="8">
    <location>
        <begin position="12"/>
        <end position="33"/>
    </location>
</feature>
<keyword evidence="10" id="KW-1185">Reference proteome</keyword>
<dbReference type="RefSeq" id="WP_221874785.1">
    <property type="nucleotide sequence ID" value="NZ_JACWFH010000025.1"/>
</dbReference>
<feature type="transmembrane region" description="Helical" evidence="8">
    <location>
        <begin position="145"/>
        <end position="164"/>
    </location>
</feature>
<sequence>MNEKAIRAIHIYILMIMSTGFMVHVLIIPILLTTSSRDSWLSVICSTVPFLIWILFVFYLYKKINKQSDFLSLLKEKFTHNWFYILLTMILGSYFLLEAFITLKFTFFWAKGNYTLDTPDIVIITLFAFVCYYSSSKGLLTISTIALLTLPIVSIFGFLVGIGNSPSKNYELLFPIFENGYSQFLHGIIYSCSGLFDIFFLLFLTPFIKNKLKVKWLVLTGIMLVLLILGPLTGALSEFGPHEAAKLINPAYEEWRLLKIGEHITRLDFLSIFQWLSGAFVRISLSMFIVERLFNHTKKKHWLLPTLYFILIIGAYLPWSARSFYLFLQTYYFPISLGFQIGISLLFLLLIRLVGVQHEESRNEQS</sequence>
<dbReference type="PANTHER" id="PTHR34975:SF2">
    <property type="entry name" value="SPORE GERMINATION PROTEIN A2"/>
    <property type="match status" value="1"/>
</dbReference>
<gene>
    <name evidence="9" type="ORF">H0185_17505</name>
</gene>
<comment type="subcellular location">
    <subcellularLocation>
        <location evidence="1">Membrane</location>
        <topology evidence="1">Multi-pass membrane protein</topology>
    </subcellularLocation>
</comment>
<protein>
    <submittedName>
        <fullName evidence="9">Endospore germination permease</fullName>
    </submittedName>
</protein>
<accession>A0ABS7K8H3</accession>
<evidence type="ECO:0000256" key="1">
    <source>
        <dbReference type="ARBA" id="ARBA00004141"/>
    </source>
</evidence>
<keyword evidence="7 8" id="KW-0472">Membrane</keyword>
<dbReference type="Proteomes" id="UP000769780">
    <property type="component" value="Unassembled WGS sequence"/>
</dbReference>
<keyword evidence="4" id="KW-0309">Germination</keyword>
<keyword evidence="6 8" id="KW-1133">Transmembrane helix</keyword>
<reference evidence="9 10" key="1">
    <citation type="submission" date="2020-07" db="EMBL/GenBank/DDBJ databases">
        <title>Fungal Genomes of the International Space Station.</title>
        <authorList>
            <person name="Seuylemezian A."/>
            <person name="Singh N.K."/>
            <person name="Wood J."/>
            <person name="Venkateswaran K."/>
        </authorList>
    </citation>
    <scope>NUCLEOTIDE SEQUENCE [LARGE SCALE GENOMIC DNA]</scope>
    <source>
        <strain evidence="9 10">PL-B2</strain>
    </source>
</reference>
<evidence type="ECO:0000313" key="10">
    <source>
        <dbReference type="Proteomes" id="UP000769780"/>
    </source>
</evidence>
<evidence type="ECO:0000313" key="9">
    <source>
        <dbReference type="EMBL" id="MBY0098562.1"/>
    </source>
</evidence>
<feature type="transmembrane region" description="Helical" evidence="8">
    <location>
        <begin position="184"/>
        <end position="204"/>
    </location>
</feature>
<evidence type="ECO:0000256" key="3">
    <source>
        <dbReference type="ARBA" id="ARBA00022448"/>
    </source>
</evidence>
<evidence type="ECO:0000256" key="4">
    <source>
        <dbReference type="ARBA" id="ARBA00022544"/>
    </source>
</evidence>
<organism evidence="9 10">
    <name type="scientific">Mesobacillus maritimus</name>
    <dbReference type="NCBI Taxonomy" id="1643336"/>
    <lineage>
        <taxon>Bacteria</taxon>
        <taxon>Bacillati</taxon>
        <taxon>Bacillota</taxon>
        <taxon>Bacilli</taxon>
        <taxon>Bacillales</taxon>
        <taxon>Bacillaceae</taxon>
        <taxon>Mesobacillus</taxon>
    </lineage>
</organism>
<comment type="similarity">
    <text evidence="2">Belongs to the amino acid-polyamine-organocation (APC) superfamily. Spore germination protein (SGP) (TC 2.A.3.9) family.</text>
</comment>
<feature type="transmembrane region" description="Helical" evidence="8">
    <location>
        <begin position="39"/>
        <end position="61"/>
    </location>
</feature>
<feature type="transmembrane region" description="Helical" evidence="8">
    <location>
        <begin position="82"/>
        <end position="102"/>
    </location>
</feature>
<dbReference type="InterPro" id="IPR004761">
    <property type="entry name" value="Spore_GerAB"/>
</dbReference>
<feature type="transmembrane region" description="Helical" evidence="8">
    <location>
        <begin position="114"/>
        <end position="133"/>
    </location>
</feature>
<feature type="transmembrane region" description="Helical" evidence="8">
    <location>
        <begin position="302"/>
        <end position="319"/>
    </location>
</feature>
<feature type="transmembrane region" description="Helical" evidence="8">
    <location>
        <begin position="272"/>
        <end position="290"/>
    </location>
</feature>
<evidence type="ECO:0000256" key="2">
    <source>
        <dbReference type="ARBA" id="ARBA00007998"/>
    </source>
</evidence>
<feature type="transmembrane region" description="Helical" evidence="8">
    <location>
        <begin position="331"/>
        <end position="354"/>
    </location>
</feature>
<proteinExistence type="inferred from homology"/>
<keyword evidence="3" id="KW-0813">Transport</keyword>
<evidence type="ECO:0000256" key="7">
    <source>
        <dbReference type="ARBA" id="ARBA00023136"/>
    </source>
</evidence>
<name>A0ABS7K8H3_9BACI</name>
<comment type="caution">
    <text evidence="9">The sequence shown here is derived from an EMBL/GenBank/DDBJ whole genome shotgun (WGS) entry which is preliminary data.</text>
</comment>
<dbReference type="EMBL" id="JACWFH010000025">
    <property type="protein sequence ID" value="MBY0098562.1"/>
    <property type="molecule type" value="Genomic_DNA"/>
</dbReference>
<evidence type="ECO:0000256" key="6">
    <source>
        <dbReference type="ARBA" id="ARBA00022989"/>
    </source>
</evidence>
<feature type="transmembrane region" description="Helical" evidence="8">
    <location>
        <begin position="216"/>
        <end position="236"/>
    </location>
</feature>
<dbReference type="Pfam" id="PF03845">
    <property type="entry name" value="Spore_permease"/>
    <property type="match status" value="1"/>
</dbReference>
<dbReference type="NCBIfam" id="TIGR00912">
    <property type="entry name" value="2A0309"/>
    <property type="match status" value="1"/>
</dbReference>
<evidence type="ECO:0000256" key="8">
    <source>
        <dbReference type="SAM" id="Phobius"/>
    </source>
</evidence>